<evidence type="ECO:0000313" key="3">
    <source>
        <dbReference type="Proteomes" id="UP000245383"/>
    </source>
</evidence>
<feature type="transmembrane region" description="Helical" evidence="1">
    <location>
        <begin position="124"/>
        <end position="146"/>
    </location>
</feature>
<gene>
    <name evidence="2" type="ORF">BB561_002084</name>
</gene>
<keyword evidence="1" id="KW-0812">Transmembrane</keyword>
<evidence type="ECO:0000313" key="2">
    <source>
        <dbReference type="EMBL" id="PVU95055.1"/>
    </source>
</evidence>
<dbReference type="AlphaFoldDB" id="A0A2T9YRT6"/>
<reference evidence="2 3" key="1">
    <citation type="journal article" date="2018" name="MBio">
        <title>Comparative Genomics Reveals the Core Gene Toolbox for the Fungus-Insect Symbiosis.</title>
        <authorList>
            <person name="Wang Y."/>
            <person name="Stata M."/>
            <person name="Wang W."/>
            <person name="Stajich J.E."/>
            <person name="White M.M."/>
            <person name="Moncalvo J.M."/>
        </authorList>
    </citation>
    <scope>NUCLEOTIDE SEQUENCE [LARGE SCALE GENOMIC DNA]</scope>
    <source>
        <strain evidence="2 3">SWE-8-4</strain>
    </source>
</reference>
<comment type="caution">
    <text evidence="2">The sequence shown here is derived from an EMBL/GenBank/DDBJ whole genome shotgun (WGS) entry which is preliminary data.</text>
</comment>
<protein>
    <submittedName>
        <fullName evidence="2">Uncharacterized protein</fullName>
    </submittedName>
</protein>
<feature type="transmembrane region" description="Helical" evidence="1">
    <location>
        <begin position="24"/>
        <end position="43"/>
    </location>
</feature>
<organism evidence="2 3">
    <name type="scientific">Smittium simulii</name>
    <dbReference type="NCBI Taxonomy" id="133385"/>
    <lineage>
        <taxon>Eukaryota</taxon>
        <taxon>Fungi</taxon>
        <taxon>Fungi incertae sedis</taxon>
        <taxon>Zoopagomycota</taxon>
        <taxon>Kickxellomycotina</taxon>
        <taxon>Harpellomycetes</taxon>
        <taxon>Harpellales</taxon>
        <taxon>Legeriomycetaceae</taxon>
        <taxon>Smittium</taxon>
    </lineage>
</organism>
<name>A0A2T9YRT6_9FUNG</name>
<dbReference type="EMBL" id="MBFR01000067">
    <property type="protein sequence ID" value="PVU95055.1"/>
    <property type="molecule type" value="Genomic_DNA"/>
</dbReference>
<keyword evidence="1" id="KW-0472">Membrane</keyword>
<accession>A0A2T9YRT6</accession>
<dbReference type="Proteomes" id="UP000245383">
    <property type="component" value="Unassembled WGS sequence"/>
</dbReference>
<dbReference type="OrthoDB" id="10356842at2759"/>
<feature type="transmembrane region" description="Helical" evidence="1">
    <location>
        <begin position="75"/>
        <end position="102"/>
    </location>
</feature>
<sequence length="166" mass="18803">MSFMAASLGQISFLKRSGTQGPEIYVIVLGAVTFVVLFFYSLIPVFKNMREKKVPIEQTEKPSSIKFLKWLKSPYVQLTLAIMMMVLWIAASVTISTIINIYETELKACYDGKGVDKSSSCKNILISSIISWVIFGLWTILTLIFVRKALKMHKESMYSQMARPQA</sequence>
<keyword evidence="3" id="KW-1185">Reference proteome</keyword>
<evidence type="ECO:0000256" key="1">
    <source>
        <dbReference type="SAM" id="Phobius"/>
    </source>
</evidence>
<keyword evidence="1" id="KW-1133">Transmembrane helix</keyword>
<proteinExistence type="predicted"/>